<dbReference type="EMBL" id="WUMU01000001">
    <property type="protein sequence ID" value="MXN16579.1"/>
    <property type="molecule type" value="Genomic_DNA"/>
</dbReference>
<proteinExistence type="predicted"/>
<feature type="compositionally biased region" description="Basic and acidic residues" evidence="1">
    <location>
        <begin position="86"/>
        <end position="136"/>
    </location>
</feature>
<keyword evidence="2" id="KW-1133">Transmembrane helix</keyword>
<keyword evidence="2" id="KW-0472">Membrane</keyword>
<name>A0A6L7FY22_9RHOB</name>
<feature type="signal peptide" evidence="3">
    <location>
        <begin position="1"/>
        <end position="32"/>
    </location>
</feature>
<dbReference type="RefSeq" id="WP_160891105.1">
    <property type="nucleotide sequence ID" value="NZ_WUMU01000001.1"/>
</dbReference>
<evidence type="ECO:0000256" key="1">
    <source>
        <dbReference type="SAM" id="MobiDB-lite"/>
    </source>
</evidence>
<comment type="caution">
    <text evidence="4">The sequence shown here is derived from an EMBL/GenBank/DDBJ whole genome shotgun (WGS) entry which is preliminary data.</text>
</comment>
<evidence type="ECO:0000313" key="4">
    <source>
        <dbReference type="EMBL" id="MXN16579.1"/>
    </source>
</evidence>
<feature type="transmembrane region" description="Helical" evidence="2">
    <location>
        <begin position="42"/>
        <end position="57"/>
    </location>
</feature>
<gene>
    <name evidence="4" type="ORF">GR170_01925</name>
</gene>
<protein>
    <submittedName>
        <fullName evidence="4">Uncharacterized protein</fullName>
    </submittedName>
</protein>
<reference evidence="4 5" key="1">
    <citation type="submission" date="2019-12" db="EMBL/GenBank/DDBJ databases">
        <authorList>
            <person name="Li M."/>
        </authorList>
    </citation>
    <scope>NUCLEOTIDE SEQUENCE [LARGE SCALE GENOMIC DNA]</scope>
    <source>
        <strain evidence="4 5">GBMRC 2024</strain>
    </source>
</reference>
<dbReference type="Proteomes" id="UP000477911">
    <property type="component" value="Unassembled WGS sequence"/>
</dbReference>
<keyword evidence="3" id="KW-0732">Signal</keyword>
<organism evidence="4 5">
    <name type="scientific">Pseudooceanicola albus</name>
    <dbReference type="NCBI Taxonomy" id="2692189"/>
    <lineage>
        <taxon>Bacteria</taxon>
        <taxon>Pseudomonadati</taxon>
        <taxon>Pseudomonadota</taxon>
        <taxon>Alphaproteobacteria</taxon>
        <taxon>Rhodobacterales</taxon>
        <taxon>Paracoccaceae</taxon>
        <taxon>Pseudooceanicola</taxon>
    </lineage>
</organism>
<keyword evidence="2" id="KW-0812">Transmembrane</keyword>
<evidence type="ECO:0000256" key="2">
    <source>
        <dbReference type="SAM" id="Phobius"/>
    </source>
</evidence>
<feature type="chain" id="PRO_5026907250" evidence="3">
    <location>
        <begin position="33"/>
        <end position="136"/>
    </location>
</feature>
<sequence>MTLNARFPRRLVAGTAAAVLALGMATATPAAAQQNPDMAKVIVGATALAIIGSALVNENKHRDRDRRVYRVEPPRAHPQPMAVRPLPRDFRPDPRRVPDRFRDDRHDPRYWRDDHRDNRRDWRDDHRDGRRDWHDH</sequence>
<evidence type="ECO:0000313" key="5">
    <source>
        <dbReference type="Proteomes" id="UP000477911"/>
    </source>
</evidence>
<accession>A0A6L7FY22</accession>
<dbReference type="AlphaFoldDB" id="A0A6L7FY22"/>
<keyword evidence="5" id="KW-1185">Reference proteome</keyword>
<feature type="compositionally biased region" description="Basic and acidic residues" evidence="1">
    <location>
        <begin position="61"/>
        <end position="75"/>
    </location>
</feature>
<feature type="region of interest" description="Disordered" evidence="1">
    <location>
        <begin position="61"/>
        <end position="136"/>
    </location>
</feature>
<evidence type="ECO:0000256" key="3">
    <source>
        <dbReference type="SAM" id="SignalP"/>
    </source>
</evidence>